<comment type="caution">
    <text evidence="1">The sequence shown here is derived from an EMBL/GenBank/DDBJ whole genome shotgun (WGS) entry which is preliminary data.</text>
</comment>
<gene>
    <name evidence="1" type="ORF">ACFOJ9_27240</name>
</gene>
<name>A0ABV7MTY4_9HYPH</name>
<keyword evidence="2" id="KW-1185">Reference proteome</keyword>
<dbReference type="RefSeq" id="WP_378983213.1">
    <property type="nucleotide sequence ID" value="NZ_JBHRVD010000001.1"/>
</dbReference>
<proteinExistence type="predicted"/>
<evidence type="ECO:0000313" key="1">
    <source>
        <dbReference type="EMBL" id="MFC3325437.1"/>
    </source>
</evidence>
<dbReference type="EMBL" id="JBHRVD010000001">
    <property type="protein sequence ID" value="MFC3325437.1"/>
    <property type="molecule type" value="Genomic_DNA"/>
</dbReference>
<protein>
    <recommendedName>
        <fullName evidence="3">Autotransporter domain-containing protein</fullName>
    </recommendedName>
</protein>
<evidence type="ECO:0008006" key="3">
    <source>
        <dbReference type="Google" id="ProtNLM"/>
    </source>
</evidence>
<dbReference type="Proteomes" id="UP001595648">
    <property type="component" value="Unassembled WGS sequence"/>
</dbReference>
<reference evidence="2" key="1">
    <citation type="journal article" date="2019" name="Int. J. Syst. Evol. Microbiol.">
        <title>The Global Catalogue of Microorganisms (GCM) 10K type strain sequencing project: providing services to taxonomists for standard genome sequencing and annotation.</title>
        <authorList>
            <consortium name="The Broad Institute Genomics Platform"/>
            <consortium name="The Broad Institute Genome Sequencing Center for Infectious Disease"/>
            <person name="Wu L."/>
            <person name="Ma J."/>
        </authorList>
    </citation>
    <scope>NUCLEOTIDE SEQUENCE [LARGE SCALE GENOMIC DNA]</scope>
    <source>
        <strain evidence="2">ICMP 19515</strain>
    </source>
</reference>
<evidence type="ECO:0000313" key="2">
    <source>
        <dbReference type="Proteomes" id="UP001595648"/>
    </source>
</evidence>
<organism evidence="1 2">
    <name type="scientific">Mesorhizobium cantuariense</name>
    <dbReference type="NCBI Taxonomy" id="1300275"/>
    <lineage>
        <taxon>Bacteria</taxon>
        <taxon>Pseudomonadati</taxon>
        <taxon>Pseudomonadota</taxon>
        <taxon>Alphaproteobacteria</taxon>
        <taxon>Hyphomicrobiales</taxon>
        <taxon>Phyllobacteriaceae</taxon>
        <taxon>Mesorhizobium</taxon>
    </lineage>
</organism>
<sequence length="76" mass="7852">MKSVLSTAEGRFAAAENLPGNPALHLTEAVDSPLYRVGAGLELNGVNGVGMSVRYNGAFGETVKQNAISASLKVSF</sequence>
<dbReference type="InterPro" id="IPR036709">
    <property type="entry name" value="Autotransporte_beta_dom_sf"/>
</dbReference>
<dbReference type="SUPFAM" id="SSF103515">
    <property type="entry name" value="Autotransporter"/>
    <property type="match status" value="1"/>
</dbReference>
<dbReference type="Gene3D" id="2.40.128.130">
    <property type="entry name" value="Autotransporter beta-domain"/>
    <property type="match status" value="1"/>
</dbReference>
<accession>A0ABV7MTY4</accession>